<evidence type="ECO:0000256" key="1">
    <source>
        <dbReference type="SAM" id="MobiDB-lite"/>
    </source>
</evidence>
<dbReference type="KEGG" id="olu:OSTLU_24984"/>
<feature type="region of interest" description="Disordered" evidence="1">
    <location>
        <begin position="1"/>
        <end position="66"/>
    </location>
</feature>
<keyword evidence="3" id="KW-1185">Reference proteome</keyword>
<evidence type="ECO:0000313" key="2">
    <source>
        <dbReference type="EMBL" id="ABO97537.1"/>
    </source>
</evidence>
<organism evidence="2 3">
    <name type="scientific">Ostreococcus lucimarinus (strain CCE9901)</name>
    <dbReference type="NCBI Taxonomy" id="436017"/>
    <lineage>
        <taxon>Eukaryota</taxon>
        <taxon>Viridiplantae</taxon>
        <taxon>Chlorophyta</taxon>
        <taxon>Mamiellophyceae</taxon>
        <taxon>Mamiellales</taxon>
        <taxon>Bathycoccaceae</taxon>
        <taxon>Ostreococcus</taxon>
    </lineage>
</organism>
<accession>A4S210</accession>
<dbReference type="Gramene" id="ABO97537">
    <property type="protein sequence ID" value="ABO97537"/>
    <property type="gene ID" value="OSTLU_24984"/>
</dbReference>
<dbReference type="OMA" id="NWMASTT"/>
<proteinExistence type="predicted"/>
<dbReference type="RefSeq" id="XP_001419244.1">
    <property type="nucleotide sequence ID" value="XM_001419207.1"/>
</dbReference>
<dbReference type="OrthoDB" id="425248at2759"/>
<name>A4S210_OSTLU</name>
<dbReference type="AlphaFoldDB" id="A4S210"/>
<dbReference type="SUPFAM" id="SSF50630">
    <property type="entry name" value="Acid proteases"/>
    <property type="match status" value="1"/>
</dbReference>
<evidence type="ECO:0008006" key="4">
    <source>
        <dbReference type="Google" id="ProtNLM"/>
    </source>
</evidence>
<reference evidence="2 3" key="1">
    <citation type="journal article" date="2007" name="Proc. Natl. Acad. Sci. U.S.A.">
        <title>The tiny eukaryote Ostreococcus provides genomic insights into the paradox of plankton speciation.</title>
        <authorList>
            <person name="Palenik B."/>
            <person name="Grimwood J."/>
            <person name="Aerts A."/>
            <person name="Rouze P."/>
            <person name="Salamov A."/>
            <person name="Putnam N."/>
            <person name="Dupont C."/>
            <person name="Jorgensen R."/>
            <person name="Derelle E."/>
            <person name="Rombauts S."/>
            <person name="Zhou K."/>
            <person name="Otillar R."/>
            <person name="Merchant S.S."/>
            <person name="Podell S."/>
            <person name="Gaasterland T."/>
            <person name="Napoli C."/>
            <person name="Gendler K."/>
            <person name="Manuell A."/>
            <person name="Tai V."/>
            <person name="Vallon O."/>
            <person name="Piganeau G."/>
            <person name="Jancek S."/>
            <person name="Heijde M."/>
            <person name="Jabbari K."/>
            <person name="Bowler C."/>
            <person name="Lohr M."/>
            <person name="Robbens S."/>
            <person name="Werner G."/>
            <person name="Dubchak I."/>
            <person name="Pazour G.J."/>
            <person name="Ren Q."/>
            <person name="Paulsen I."/>
            <person name="Delwiche C."/>
            <person name="Schmutz J."/>
            <person name="Rokhsar D."/>
            <person name="Van de Peer Y."/>
            <person name="Moreau H."/>
            <person name="Grigoriev I.V."/>
        </authorList>
    </citation>
    <scope>NUCLEOTIDE SEQUENCE [LARGE SCALE GENOMIC DNA]</scope>
    <source>
        <strain evidence="2 3">CCE9901</strain>
    </source>
</reference>
<dbReference type="eggNOG" id="ENOG502S92I">
    <property type="taxonomic scope" value="Eukaryota"/>
</dbReference>
<dbReference type="EMBL" id="CP000588">
    <property type="protein sequence ID" value="ABO97537.1"/>
    <property type="molecule type" value="Genomic_DNA"/>
</dbReference>
<dbReference type="GeneID" id="5003102"/>
<dbReference type="InterPro" id="IPR021109">
    <property type="entry name" value="Peptidase_aspartic_dom_sf"/>
</dbReference>
<dbReference type="STRING" id="436017.A4S210"/>
<protein>
    <recommendedName>
        <fullName evidence="4">Peptidase A2 domain-containing protein</fullName>
    </recommendedName>
</protein>
<sequence length="416" mass="44361">MATTTTTTTTTTRIDRVAASSSRAASRRRSSTSTPKSATARSRTTVRRATTSDDDVADDASTSERARVERWRARARTMRAKILKGYLARLGARSDDCLEKDELVDRLAETWMTKCENFAITVPLRQLGNIGGNPRSGYALVTLDVGGDIGLCDFVIDTGATTALITPKALDMLDKDQVKEGAAVRGLTGTGETLRQKVSISEVRLGSKEFVLDAVVTDLTAVGLPATIGGLLGLDWLGNFEVEFDFEQSVITFWPPGSVKNGAVAVEDLVRVRLNQHPVGLKTVRCSLNGAELDAIVDMGSFFSVVNWMASTTAGIGPDSDKVKRGGLQVTGVDGKSMAMAMAPYDLRVLGDGEEDLTSTYQGMCCIGDLPAFAALGASVSPFMALGLDVIGRGRMVFNAKDNAMYLSKGDVTYGV</sequence>
<dbReference type="Proteomes" id="UP000001568">
    <property type="component" value="Chromosome 8"/>
</dbReference>
<feature type="compositionally biased region" description="Low complexity" evidence="1">
    <location>
        <begin position="31"/>
        <end position="49"/>
    </location>
</feature>
<feature type="compositionally biased region" description="Low complexity" evidence="1">
    <location>
        <begin position="1"/>
        <end position="24"/>
    </location>
</feature>
<dbReference type="Gene3D" id="2.40.70.10">
    <property type="entry name" value="Acid Proteases"/>
    <property type="match status" value="2"/>
</dbReference>
<evidence type="ECO:0000313" key="3">
    <source>
        <dbReference type="Proteomes" id="UP000001568"/>
    </source>
</evidence>
<dbReference type="HOGENOM" id="CLU_779252_0_0_1"/>
<gene>
    <name evidence="2" type="ORF">OSTLU_24984</name>
</gene>
<dbReference type="Pfam" id="PF13650">
    <property type="entry name" value="Asp_protease_2"/>
    <property type="match status" value="1"/>
</dbReference>